<dbReference type="STRING" id="117157.SAMN04489717_1449"/>
<dbReference type="Pfam" id="PF00583">
    <property type="entry name" value="Acetyltransf_1"/>
    <property type="match status" value="1"/>
</dbReference>
<dbReference type="GO" id="GO:0016747">
    <property type="term" value="F:acyltransferase activity, transferring groups other than amino-acyl groups"/>
    <property type="evidence" value="ECO:0007669"/>
    <property type="project" value="InterPro"/>
</dbReference>
<dbReference type="Gene3D" id="3.40.630.30">
    <property type="match status" value="1"/>
</dbReference>
<proteinExistence type="predicted"/>
<sequence>MRGSVPSVNPVLRGRPSTAGTVGCVTTVEITVATAADRERVLGSLVAAFPTDPVLRYLFPDEETYPAYAAAFFGDLFDRRVHSQTIWTVAGGASVAMWEPPSTGTVPAGSVDAPGGGLAAQVPADAHARVRAYDEAVHAALPTAPFWYLGVLGTRPDSAGRGFGRAVMHAGLRRAAADGLPAVLETSNPANVEMYRRAGWEVSRTVDEPLPIWVMTQLPR</sequence>
<dbReference type="CDD" id="cd04301">
    <property type="entry name" value="NAT_SF"/>
    <property type="match status" value="1"/>
</dbReference>
<accession>A0A1H1P2W0</accession>
<gene>
    <name evidence="2" type="ORF">SAMN04489717_1449</name>
</gene>
<dbReference type="PROSITE" id="PS51186">
    <property type="entry name" value="GNAT"/>
    <property type="match status" value="1"/>
</dbReference>
<dbReference type="InterPro" id="IPR016181">
    <property type="entry name" value="Acyl_CoA_acyltransferase"/>
</dbReference>
<evidence type="ECO:0000259" key="1">
    <source>
        <dbReference type="PROSITE" id="PS51186"/>
    </source>
</evidence>
<dbReference type="PANTHER" id="PTHR42791:SF1">
    <property type="entry name" value="N-ACETYLTRANSFERASE DOMAIN-CONTAINING PROTEIN"/>
    <property type="match status" value="1"/>
</dbReference>
<evidence type="ECO:0000313" key="2">
    <source>
        <dbReference type="EMBL" id="SDS04929.1"/>
    </source>
</evidence>
<protein>
    <submittedName>
        <fullName evidence="2">Acetyltransferase (GNAT) family protein</fullName>
    </submittedName>
</protein>
<dbReference type="AlphaFoldDB" id="A0A1H1P2W0"/>
<dbReference type="Proteomes" id="UP000198983">
    <property type="component" value="Chromosome I"/>
</dbReference>
<reference evidence="2 3" key="1">
    <citation type="submission" date="2016-10" db="EMBL/GenBank/DDBJ databases">
        <authorList>
            <person name="de Groot N.N."/>
        </authorList>
    </citation>
    <scope>NUCLEOTIDE SEQUENCE [LARGE SCALE GENOMIC DNA]</scope>
    <source>
        <strain evidence="2 3">DSM 22024</strain>
    </source>
</reference>
<evidence type="ECO:0000313" key="3">
    <source>
        <dbReference type="Proteomes" id="UP000198983"/>
    </source>
</evidence>
<dbReference type="EMBL" id="LT629732">
    <property type="protein sequence ID" value="SDS04929.1"/>
    <property type="molecule type" value="Genomic_DNA"/>
</dbReference>
<name>A0A1H1P2W0_9ACTN</name>
<keyword evidence="2" id="KW-0808">Transferase</keyword>
<dbReference type="InterPro" id="IPR052523">
    <property type="entry name" value="Trichothecene_AcTrans"/>
</dbReference>
<dbReference type="PANTHER" id="PTHR42791">
    <property type="entry name" value="GNAT FAMILY ACETYLTRANSFERASE"/>
    <property type="match status" value="1"/>
</dbReference>
<keyword evidence="3" id="KW-1185">Reference proteome</keyword>
<feature type="domain" description="N-acetyltransferase" evidence="1">
    <location>
        <begin position="28"/>
        <end position="220"/>
    </location>
</feature>
<organism evidence="2 3">
    <name type="scientific">Actinopolymorpha singaporensis</name>
    <dbReference type="NCBI Taxonomy" id="117157"/>
    <lineage>
        <taxon>Bacteria</taxon>
        <taxon>Bacillati</taxon>
        <taxon>Actinomycetota</taxon>
        <taxon>Actinomycetes</taxon>
        <taxon>Propionibacteriales</taxon>
        <taxon>Actinopolymorphaceae</taxon>
        <taxon>Actinopolymorpha</taxon>
    </lineage>
</organism>
<dbReference type="InterPro" id="IPR000182">
    <property type="entry name" value="GNAT_dom"/>
</dbReference>
<dbReference type="SUPFAM" id="SSF55729">
    <property type="entry name" value="Acyl-CoA N-acyltransferases (Nat)"/>
    <property type="match status" value="1"/>
</dbReference>